<dbReference type="InterPro" id="IPR036322">
    <property type="entry name" value="WD40_repeat_dom_sf"/>
</dbReference>
<organism evidence="7 8">
    <name type="scientific">Chaetoceros tenuissimus</name>
    <dbReference type="NCBI Taxonomy" id="426638"/>
    <lineage>
        <taxon>Eukaryota</taxon>
        <taxon>Sar</taxon>
        <taxon>Stramenopiles</taxon>
        <taxon>Ochrophyta</taxon>
        <taxon>Bacillariophyta</taxon>
        <taxon>Coscinodiscophyceae</taxon>
        <taxon>Chaetocerotophycidae</taxon>
        <taxon>Chaetocerotales</taxon>
        <taxon>Chaetocerotaceae</taxon>
        <taxon>Chaetoceros</taxon>
    </lineage>
</organism>
<dbReference type="PIRSF" id="PIRSF002394">
    <property type="entry name" value="GN-bd_beta"/>
    <property type="match status" value="1"/>
</dbReference>
<keyword evidence="2 5" id="KW-0853">WD repeat</keyword>
<dbReference type="Proteomes" id="UP001054902">
    <property type="component" value="Unassembled WGS sequence"/>
</dbReference>
<dbReference type="PRINTS" id="PR00320">
    <property type="entry name" value="GPROTEINBRPT"/>
</dbReference>
<dbReference type="InterPro" id="IPR020472">
    <property type="entry name" value="WD40_PAC1"/>
</dbReference>
<feature type="repeat" description="WD" evidence="5">
    <location>
        <begin position="59"/>
        <end position="100"/>
    </location>
</feature>
<keyword evidence="4" id="KW-0807">Transducer</keyword>
<dbReference type="SUPFAM" id="SSF50978">
    <property type="entry name" value="WD40 repeat-like"/>
    <property type="match status" value="1"/>
</dbReference>
<dbReference type="Gene3D" id="2.130.10.10">
    <property type="entry name" value="YVTN repeat-like/Quinoprotein amine dehydrogenase"/>
    <property type="match status" value="1"/>
</dbReference>
<sequence length="354" mass="38221">MSSEDPRVEAIKAEVADLKAKIDELRIEKNDKDLAQIASEQGVLKALRKPPSIKLRRTLKGHFGKVYAMHWAGDSDSLLSASQDGKLIVWNAKSNIKTNAISLRSSWVMTCAFEQTKGNLVASGGLDNICSIYDISSSEAGVSARAVQELSAHDGYLSCCRFIDEKHLLTSSGDSTCINWDVETGEVLQTFSDHKGDVMSLSISPIDPNIFVTGSVDTTGRIWDVRTGKNVQTHAGHDADINTVDFFPDGNAFGTGSDDSTCKIFDMRCYGEVNSFGAPEISCGITSVSFSRSGRLLFGGYDDFNVQAWDCLSAGEKCFGLISPHDNRISCLGVTPDGSALGTGSWDTNLKVFS</sequence>
<dbReference type="PANTHER" id="PTHR19850">
    <property type="entry name" value="GUANINE NUCLEOTIDE-BINDING PROTEIN BETA G PROTEIN BETA"/>
    <property type="match status" value="1"/>
</dbReference>
<feature type="repeat" description="WD" evidence="5">
    <location>
        <begin position="150"/>
        <end position="190"/>
    </location>
</feature>
<comment type="similarity">
    <text evidence="1">Belongs to the WD repeat G protein beta family.</text>
</comment>
<dbReference type="SMART" id="SM00320">
    <property type="entry name" value="WD40"/>
    <property type="match status" value="7"/>
</dbReference>
<protein>
    <submittedName>
        <fullName evidence="7">Uncharacterized protein</fullName>
    </submittedName>
</protein>
<evidence type="ECO:0000256" key="3">
    <source>
        <dbReference type="ARBA" id="ARBA00022737"/>
    </source>
</evidence>
<dbReference type="PROSITE" id="PS50082">
    <property type="entry name" value="WD_REPEATS_2"/>
    <property type="match status" value="5"/>
</dbReference>
<evidence type="ECO:0000313" key="7">
    <source>
        <dbReference type="EMBL" id="GFH49660.1"/>
    </source>
</evidence>
<proteinExistence type="inferred from homology"/>
<gene>
    <name evidence="7" type="ORF">CTEN210_06136</name>
</gene>
<dbReference type="InterPro" id="IPR019775">
    <property type="entry name" value="WD40_repeat_CS"/>
</dbReference>
<feature type="repeat" description="WD" evidence="5">
    <location>
        <begin position="191"/>
        <end position="233"/>
    </location>
</feature>
<dbReference type="EMBL" id="BLLK01000038">
    <property type="protein sequence ID" value="GFH49660.1"/>
    <property type="molecule type" value="Genomic_DNA"/>
</dbReference>
<evidence type="ECO:0000256" key="6">
    <source>
        <dbReference type="SAM" id="Coils"/>
    </source>
</evidence>
<keyword evidence="6" id="KW-0175">Coiled coil</keyword>
<dbReference type="InterPro" id="IPR001632">
    <property type="entry name" value="WD40_G-protein_beta-like"/>
</dbReference>
<dbReference type="CDD" id="cd00200">
    <property type="entry name" value="WD40"/>
    <property type="match status" value="1"/>
</dbReference>
<feature type="repeat" description="WD" evidence="5">
    <location>
        <begin position="234"/>
        <end position="268"/>
    </location>
</feature>
<evidence type="ECO:0000256" key="1">
    <source>
        <dbReference type="ARBA" id="ARBA00009768"/>
    </source>
</evidence>
<dbReference type="PROSITE" id="PS00678">
    <property type="entry name" value="WD_REPEATS_1"/>
    <property type="match status" value="1"/>
</dbReference>
<accession>A0AAD3CRD4</accession>
<dbReference type="InterPro" id="IPR001680">
    <property type="entry name" value="WD40_rpt"/>
</dbReference>
<dbReference type="PRINTS" id="PR00319">
    <property type="entry name" value="GPROTEINB"/>
</dbReference>
<feature type="coiled-coil region" evidence="6">
    <location>
        <begin position="8"/>
        <end position="35"/>
    </location>
</feature>
<reference evidence="7 8" key="1">
    <citation type="journal article" date="2021" name="Sci. Rep.">
        <title>The genome of the diatom Chaetoceros tenuissimus carries an ancient integrated fragment of an extant virus.</title>
        <authorList>
            <person name="Hongo Y."/>
            <person name="Kimura K."/>
            <person name="Takaki Y."/>
            <person name="Yoshida Y."/>
            <person name="Baba S."/>
            <person name="Kobayashi G."/>
            <person name="Nagasaki K."/>
            <person name="Hano T."/>
            <person name="Tomaru Y."/>
        </authorList>
    </citation>
    <scope>NUCLEOTIDE SEQUENCE [LARGE SCALE GENOMIC DNA]</scope>
    <source>
        <strain evidence="7 8">NIES-3715</strain>
    </source>
</reference>
<dbReference type="AlphaFoldDB" id="A0AAD3CRD4"/>
<dbReference type="InterPro" id="IPR015943">
    <property type="entry name" value="WD40/YVTN_repeat-like_dom_sf"/>
</dbReference>
<evidence type="ECO:0000256" key="2">
    <source>
        <dbReference type="ARBA" id="ARBA00022574"/>
    </source>
</evidence>
<comment type="caution">
    <text evidence="7">The sequence shown here is derived from an EMBL/GenBank/DDBJ whole genome shotgun (WGS) entry which is preliminary data.</text>
</comment>
<evidence type="ECO:0000256" key="5">
    <source>
        <dbReference type="PROSITE-ProRule" id="PRU00221"/>
    </source>
</evidence>
<name>A0AAD3CRD4_9STRA</name>
<dbReference type="InterPro" id="IPR016346">
    <property type="entry name" value="G-protein_beta_1-5"/>
</dbReference>
<keyword evidence="3" id="KW-0677">Repeat</keyword>
<feature type="repeat" description="WD" evidence="5">
    <location>
        <begin position="322"/>
        <end position="354"/>
    </location>
</feature>
<keyword evidence="8" id="KW-1185">Reference proteome</keyword>
<evidence type="ECO:0000313" key="8">
    <source>
        <dbReference type="Proteomes" id="UP001054902"/>
    </source>
</evidence>
<evidence type="ECO:0000256" key="4">
    <source>
        <dbReference type="ARBA" id="ARBA00023224"/>
    </source>
</evidence>
<dbReference type="PROSITE" id="PS50294">
    <property type="entry name" value="WD_REPEATS_REGION"/>
    <property type="match status" value="4"/>
</dbReference>
<dbReference type="Pfam" id="PF25391">
    <property type="entry name" value="WD40_Gbeta"/>
    <property type="match status" value="1"/>
</dbReference>
<dbReference type="GO" id="GO:0007165">
    <property type="term" value="P:signal transduction"/>
    <property type="evidence" value="ECO:0007669"/>
    <property type="project" value="UniProtKB-KW"/>
</dbReference>